<evidence type="ECO:0000256" key="3">
    <source>
        <dbReference type="ARBA" id="ARBA00022801"/>
    </source>
</evidence>
<dbReference type="NCBIfam" id="TIGR00608">
    <property type="entry name" value="radc"/>
    <property type="match status" value="1"/>
</dbReference>
<dbReference type="InterPro" id="IPR010994">
    <property type="entry name" value="RuvA_2-like"/>
</dbReference>
<gene>
    <name evidence="8" type="primary">radC</name>
    <name evidence="8" type="ORF">ACFQ0E_05745</name>
</gene>
<keyword evidence="5" id="KW-0482">Metalloprotease</keyword>
<proteinExistence type="inferred from homology"/>
<keyword evidence="4" id="KW-0862">Zinc</keyword>
<dbReference type="NCBIfam" id="NF000642">
    <property type="entry name" value="PRK00024.1"/>
    <property type="match status" value="1"/>
</dbReference>
<keyword evidence="2" id="KW-0479">Metal-binding</keyword>
<feature type="domain" description="MPN" evidence="7">
    <location>
        <begin position="102"/>
        <end position="224"/>
    </location>
</feature>
<dbReference type="CDD" id="cd08071">
    <property type="entry name" value="MPN_DUF2466"/>
    <property type="match status" value="1"/>
</dbReference>
<dbReference type="InterPro" id="IPR046778">
    <property type="entry name" value="UPF0758_N"/>
</dbReference>
<comment type="similarity">
    <text evidence="6">Belongs to the UPF0758 family.</text>
</comment>
<dbReference type="SUPFAM" id="SSF102712">
    <property type="entry name" value="JAB1/MPN domain"/>
    <property type="match status" value="1"/>
</dbReference>
<evidence type="ECO:0000256" key="5">
    <source>
        <dbReference type="ARBA" id="ARBA00023049"/>
    </source>
</evidence>
<dbReference type="Proteomes" id="UP001597110">
    <property type="component" value="Unassembled WGS sequence"/>
</dbReference>
<evidence type="ECO:0000256" key="6">
    <source>
        <dbReference type="RuleBase" id="RU003797"/>
    </source>
</evidence>
<dbReference type="InterPro" id="IPR020891">
    <property type="entry name" value="UPF0758_CS"/>
</dbReference>
<dbReference type="PANTHER" id="PTHR30471">
    <property type="entry name" value="DNA REPAIR PROTEIN RADC"/>
    <property type="match status" value="1"/>
</dbReference>
<keyword evidence="1" id="KW-0645">Protease</keyword>
<dbReference type="Pfam" id="PF20582">
    <property type="entry name" value="UPF0758_N"/>
    <property type="match status" value="1"/>
</dbReference>
<evidence type="ECO:0000256" key="4">
    <source>
        <dbReference type="ARBA" id="ARBA00022833"/>
    </source>
</evidence>
<dbReference type="PANTHER" id="PTHR30471:SF3">
    <property type="entry name" value="UPF0758 PROTEIN YEES-RELATED"/>
    <property type="match status" value="1"/>
</dbReference>
<dbReference type="InterPro" id="IPR025657">
    <property type="entry name" value="RadC_JAB"/>
</dbReference>
<evidence type="ECO:0000313" key="9">
    <source>
        <dbReference type="Proteomes" id="UP001597110"/>
    </source>
</evidence>
<name>A0ABW2YB11_9GAMM</name>
<dbReference type="InterPro" id="IPR001405">
    <property type="entry name" value="UPF0758"/>
</dbReference>
<dbReference type="Pfam" id="PF04002">
    <property type="entry name" value="RadC"/>
    <property type="match status" value="1"/>
</dbReference>
<reference evidence="9" key="1">
    <citation type="journal article" date="2019" name="Int. J. Syst. Evol. Microbiol.">
        <title>The Global Catalogue of Microorganisms (GCM) 10K type strain sequencing project: providing services to taxonomists for standard genome sequencing and annotation.</title>
        <authorList>
            <consortium name="The Broad Institute Genomics Platform"/>
            <consortium name="The Broad Institute Genome Sequencing Center for Infectious Disease"/>
            <person name="Wu L."/>
            <person name="Ma J."/>
        </authorList>
    </citation>
    <scope>NUCLEOTIDE SEQUENCE [LARGE SCALE GENOMIC DNA]</scope>
    <source>
        <strain evidence="9">CCUG 55585</strain>
    </source>
</reference>
<keyword evidence="9" id="KW-1185">Reference proteome</keyword>
<dbReference type="PROSITE" id="PS01302">
    <property type="entry name" value="UPF0758"/>
    <property type="match status" value="1"/>
</dbReference>
<keyword evidence="3" id="KW-0378">Hydrolase</keyword>
<dbReference type="EMBL" id="JBHTIF010000001">
    <property type="protein sequence ID" value="MFD0725101.1"/>
    <property type="molecule type" value="Genomic_DNA"/>
</dbReference>
<evidence type="ECO:0000256" key="2">
    <source>
        <dbReference type="ARBA" id="ARBA00022723"/>
    </source>
</evidence>
<dbReference type="RefSeq" id="WP_386822719.1">
    <property type="nucleotide sequence ID" value="NZ_JBHTIF010000001.1"/>
</dbReference>
<evidence type="ECO:0000259" key="7">
    <source>
        <dbReference type="PROSITE" id="PS50249"/>
    </source>
</evidence>
<protein>
    <submittedName>
        <fullName evidence="8">DNA repair protein RadC</fullName>
    </submittedName>
</protein>
<organism evidence="8 9">
    <name type="scientific">Lysobacter brunescens</name>
    <dbReference type="NCBI Taxonomy" id="262323"/>
    <lineage>
        <taxon>Bacteria</taxon>
        <taxon>Pseudomonadati</taxon>
        <taxon>Pseudomonadota</taxon>
        <taxon>Gammaproteobacteria</taxon>
        <taxon>Lysobacterales</taxon>
        <taxon>Lysobacteraceae</taxon>
        <taxon>Lysobacter</taxon>
    </lineage>
</organism>
<comment type="caution">
    <text evidence="8">The sequence shown here is derived from an EMBL/GenBank/DDBJ whole genome shotgun (WGS) entry which is preliminary data.</text>
</comment>
<evidence type="ECO:0000256" key="1">
    <source>
        <dbReference type="ARBA" id="ARBA00022670"/>
    </source>
</evidence>
<dbReference type="Gene3D" id="3.40.140.10">
    <property type="entry name" value="Cytidine Deaminase, domain 2"/>
    <property type="match status" value="1"/>
</dbReference>
<evidence type="ECO:0000313" key="8">
    <source>
        <dbReference type="EMBL" id="MFD0725101.1"/>
    </source>
</evidence>
<accession>A0ABW2YB11</accession>
<sequence length="224" mass="24386">MQIRDWPDDERPREKLLKHGPAVLSDAELLALFLGSGRRGEDVVACARRLLSAQGSLRALLELPPSRLLRLPMVGPARACALLGALELGNRHLAIALERGDALRDPDSAGRYFAQRLRGLPHEVFAVLFLDTRHRAIAFEEMFRGTVDGAEVHPREVVRRALAHNAAALIVGHNHPSGNGDPSAADRAITARLKQSLALVDIRLLDHFVIGDGSPVSLAARGWV</sequence>
<dbReference type="SUPFAM" id="SSF47781">
    <property type="entry name" value="RuvA domain 2-like"/>
    <property type="match status" value="1"/>
</dbReference>
<dbReference type="InterPro" id="IPR037518">
    <property type="entry name" value="MPN"/>
</dbReference>
<dbReference type="PROSITE" id="PS50249">
    <property type="entry name" value="MPN"/>
    <property type="match status" value="1"/>
</dbReference>